<dbReference type="InterPro" id="IPR002610">
    <property type="entry name" value="Peptidase_S54_rhomboid-like"/>
</dbReference>
<dbReference type="InterPro" id="IPR035952">
    <property type="entry name" value="Rhomboid-like_sf"/>
</dbReference>
<dbReference type="PANTHER" id="PTHR22936">
    <property type="entry name" value="RHOMBOID-RELATED"/>
    <property type="match status" value="1"/>
</dbReference>
<dbReference type="EC" id="3.4.21.105" evidence="9"/>
<dbReference type="SUPFAM" id="SSF144091">
    <property type="entry name" value="Rhomboid-like"/>
    <property type="match status" value="1"/>
</dbReference>
<evidence type="ECO:0000256" key="3">
    <source>
        <dbReference type="ARBA" id="ARBA00009045"/>
    </source>
</evidence>
<dbReference type="InterPro" id="IPR022764">
    <property type="entry name" value="Peptidase_S54_rhomboid_dom"/>
</dbReference>
<evidence type="ECO:0000259" key="11">
    <source>
        <dbReference type="Pfam" id="PF01694"/>
    </source>
</evidence>
<evidence type="ECO:0000256" key="6">
    <source>
        <dbReference type="ARBA" id="ARBA00022825"/>
    </source>
</evidence>
<dbReference type="GO" id="GO:0004252">
    <property type="term" value="F:serine-type endopeptidase activity"/>
    <property type="evidence" value="ECO:0007669"/>
    <property type="project" value="InterPro"/>
</dbReference>
<feature type="transmembrane region" description="Helical" evidence="9">
    <location>
        <begin position="232"/>
        <end position="250"/>
    </location>
</feature>
<feature type="transmembrane region" description="Helical" evidence="9">
    <location>
        <begin position="122"/>
        <end position="143"/>
    </location>
</feature>
<dbReference type="AlphaFoldDB" id="A0AAV3NTW3"/>
<feature type="domain" description="Peptidase S54 rhomboid" evidence="11">
    <location>
        <begin position="113"/>
        <end position="249"/>
    </location>
</feature>
<dbReference type="Proteomes" id="UP001454036">
    <property type="component" value="Unassembled WGS sequence"/>
</dbReference>
<dbReference type="EMBL" id="BAABME010015759">
    <property type="protein sequence ID" value="GAA0142822.1"/>
    <property type="molecule type" value="Genomic_DNA"/>
</dbReference>
<evidence type="ECO:0000256" key="1">
    <source>
        <dbReference type="ARBA" id="ARBA00000156"/>
    </source>
</evidence>
<accession>A0AAV3NTW3</accession>
<evidence type="ECO:0000256" key="5">
    <source>
        <dbReference type="ARBA" id="ARBA00022801"/>
    </source>
</evidence>
<evidence type="ECO:0000256" key="7">
    <source>
        <dbReference type="ARBA" id="ARBA00022989"/>
    </source>
</evidence>
<feature type="compositionally biased region" description="Basic and acidic residues" evidence="10">
    <location>
        <begin position="1"/>
        <end position="13"/>
    </location>
</feature>
<name>A0AAV3NTW3_LITER</name>
<dbReference type="FunFam" id="1.20.1540.10:FF:000019">
    <property type="entry name" value="RHOMBOID-like protein"/>
    <property type="match status" value="1"/>
</dbReference>
<dbReference type="Pfam" id="PF01694">
    <property type="entry name" value="Rhomboid"/>
    <property type="match status" value="1"/>
</dbReference>
<protein>
    <recommendedName>
        <fullName evidence="9">RHOMBOID-like protein</fullName>
        <ecNumber evidence="9">3.4.21.105</ecNumber>
    </recommendedName>
</protein>
<feature type="transmembrane region" description="Helical" evidence="9">
    <location>
        <begin position="281"/>
        <end position="303"/>
    </location>
</feature>
<comment type="caution">
    <text evidence="12">The sequence shown here is derived from an EMBL/GenBank/DDBJ whole genome shotgun (WGS) entry which is preliminary data.</text>
</comment>
<keyword evidence="8 9" id="KW-0472">Membrane</keyword>
<proteinExistence type="inferred from homology"/>
<evidence type="ECO:0000256" key="9">
    <source>
        <dbReference type="RuleBase" id="RU362115"/>
    </source>
</evidence>
<gene>
    <name evidence="12" type="ORF">LIER_35641</name>
</gene>
<feature type="transmembrane region" description="Helical" evidence="9">
    <location>
        <begin position="177"/>
        <end position="197"/>
    </location>
</feature>
<keyword evidence="7 9" id="KW-1133">Transmembrane helix</keyword>
<keyword evidence="13" id="KW-1185">Reference proteome</keyword>
<comment type="function">
    <text evidence="9">Serine protease involved in intramembrane proteolysis.</text>
</comment>
<dbReference type="GO" id="GO:0006508">
    <property type="term" value="P:proteolysis"/>
    <property type="evidence" value="ECO:0007669"/>
    <property type="project" value="UniProtKB-KW"/>
</dbReference>
<keyword evidence="9" id="KW-0645">Protease</keyword>
<feature type="transmembrane region" description="Helical" evidence="9">
    <location>
        <begin position="150"/>
        <end position="171"/>
    </location>
</feature>
<evidence type="ECO:0000256" key="4">
    <source>
        <dbReference type="ARBA" id="ARBA00022692"/>
    </source>
</evidence>
<comment type="subcellular location">
    <subcellularLocation>
        <location evidence="2 9">Membrane</location>
        <topology evidence="2 9">Multi-pass membrane protein</topology>
    </subcellularLocation>
</comment>
<feature type="region of interest" description="Disordered" evidence="10">
    <location>
        <begin position="1"/>
        <end position="30"/>
    </location>
</feature>
<feature type="transmembrane region" description="Helical" evidence="9">
    <location>
        <begin position="39"/>
        <end position="60"/>
    </location>
</feature>
<evidence type="ECO:0000256" key="10">
    <source>
        <dbReference type="SAM" id="MobiDB-lite"/>
    </source>
</evidence>
<dbReference type="Gene3D" id="1.20.1540.10">
    <property type="entry name" value="Rhomboid-like"/>
    <property type="match status" value="1"/>
</dbReference>
<keyword evidence="5 9" id="KW-0378">Hydrolase</keyword>
<dbReference type="GO" id="GO:0016020">
    <property type="term" value="C:membrane"/>
    <property type="evidence" value="ECO:0007669"/>
    <property type="project" value="UniProtKB-SubCell"/>
</dbReference>
<keyword evidence="6 9" id="KW-0720">Serine protease</keyword>
<evidence type="ECO:0000313" key="12">
    <source>
        <dbReference type="EMBL" id="GAA0142822.1"/>
    </source>
</evidence>
<dbReference type="GO" id="GO:0005794">
    <property type="term" value="C:Golgi apparatus"/>
    <property type="evidence" value="ECO:0007669"/>
    <property type="project" value="UniProtKB-ARBA"/>
</dbReference>
<comment type="similarity">
    <text evidence="3 9">Belongs to the peptidase S54 family.</text>
</comment>
<dbReference type="PANTHER" id="PTHR22936:SF107">
    <property type="entry name" value="RHOMBOID-LIKE PROTEIN 1"/>
    <property type="match status" value="1"/>
</dbReference>
<keyword evidence="4 9" id="KW-0812">Transmembrane</keyword>
<sequence length="375" mass="41657">MGRPREDQLEIKVHPGRGGPSSRPRPPPPRRPYEPFKSWIPWLVPTIFMVNVVVFIMSMYLNNCPRNSTDCIGQSLLGPFAFQSFRENPLLGPSAATLQKMGALVVKRVTENHEVWRIFSCMWLHAGVFHVLANMISLTFVGIRLEQEFGFIRIGLLYFIAGVGGSLMSSLFRKDTISVGASGALFGLLGAMLSELITNWTIYENKISALITLIFIIALNLAVGVLPHVDNFAHLGGFWTGFFIGFVIFVRPQFGYVSQKNSGAGHFPSSSVKSKYKAYQYILLIISLLILVIGFILGFIFVLRGVNGNDYCPWCHYLSCIPTPFWSCVDANCNSSLLGNQVNMTCIPTNKTGSFILQNGNNTLELQKICSHLCS</sequence>
<evidence type="ECO:0000313" key="13">
    <source>
        <dbReference type="Proteomes" id="UP001454036"/>
    </source>
</evidence>
<organism evidence="12 13">
    <name type="scientific">Lithospermum erythrorhizon</name>
    <name type="common">Purple gromwell</name>
    <name type="synonym">Lithospermum officinale var. erythrorhizon</name>
    <dbReference type="NCBI Taxonomy" id="34254"/>
    <lineage>
        <taxon>Eukaryota</taxon>
        <taxon>Viridiplantae</taxon>
        <taxon>Streptophyta</taxon>
        <taxon>Embryophyta</taxon>
        <taxon>Tracheophyta</taxon>
        <taxon>Spermatophyta</taxon>
        <taxon>Magnoliopsida</taxon>
        <taxon>eudicotyledons</taxon>
        <taxon>Gunneridae</taxon>
        <taxon>Pentapetalae</taxon>
        <taxon>asterids</taxon>
        <taxon>lamiids</taxon>
        <taxon>Boraginales</taxon>
        <taxon>Boraginaceae</taxon>
        <taxon>Boraginoideae</taxon>
        <taxon>Lithospermeae</taxon>
        <taxon>Lithospermum</taxon>
    </lineage>
</organism>
<evidence type="ECO:0000256" key="2">
    <source>
        <dbReference type="ARBA" id="ARBA00004141"/>
    </source>
</evidence>
<reference evidence="12 13" key="1">
    <citation type="submission" date="2024-01" db="EMBL/GenBank/DDBJ databases">
        <title>The complete chloroplast genome sequence of Lithospermum erythrorhizon: insights into the phylogenetic relationship among Boraginaceae species and the maternal lineages of purple gromwells.</title>
        <authorList>
            <person name="Okada T."/>
            <person name="Watanabe K."/>
        </authorList>
    </citation>
    <scope>NUCLEOTIDE SEQUENCE [LARGE SCALE GENOMIC DNA]</scope>
</reference>
<feature type="transmembrane region" description="Helical" evidence="9">
    <location>
        <begin position="209"/>
        <end position="226"/>
    </location>
</feature>
<comment type="catalytic activity">
    <reaction evidence="1 9">
        <text>Cleaves type-1 transmembrane domains using a catalytic dyad composed of serine and histidine that are contributed by different transmembrane domains.</text>
        <dbReference type="EC" id="3.4.21.105"/>
    </reaction>
</comment>
<evidence type="ECO:0000256" key="8">
    <source>
        <dbReference type="ARBA" id="ARBA00023136"/>
    </source>
</evidence>